<feature type="transmembrane region" description="Helical" evidence="1">
    <location>
        <begin position="193"/>
        <end position="215"/>
    </location>
</feature>
<dbReference type="EMBL" id="JABMIG020000560">
    <property type="protein sequence ID" value="KAL3775054.1"/>
    <property type="molecule type" value="Genomic_DNA"/>
</dbReference>
<keyword evidence="1" id="KW-0472">Membrane</keyword>
<dbReference type="AlphaFoldDB" id="A0ABD3NGH8"/>
<evidence type="ECO:0000313" key="2">
    <source>
        <dbReference type="EMBL" id="KAL3775054.1"/>
    </source>
</evidence>
<protein>
    <submittedName>
        <fullName evidence="2">Uncharacterized protein</fullName>
    </submittedName>
</protein>
<organism evidence="2 3">
    <name type="scientific">Cyclotella cryptica</name>
    <dbReference type="NCBI Taxonomy" id="29204"/>
    <lineage>
        <taxon>Eukaryota</taxon>
        <taxon>Sar</taxon>
        <taxon>Stramenopiles</taxon>
        <taxon>Ochrophyta</taxon>
        <taxon>Bacillariophyta</taxon>
        <taxon>Coscinodiscophyceae</taxon>
        <taxon>Thalassiosirophycidae</taxon>
        <taxon>Stephanodiscales</taxon>
        <taxon>Stephanodiscaceae</taxon>
        <taxon>Cyclotella</taxon>
    </lineage>
</organism>
<gene>
    <name evidence="2" type="ORF">HJC23_000582</name>
</gene>
<accession>A0ABD3NGH8</accession>
<name>A0ABD3NGH8_9STRA</name>
<keyword evidence="3" id="KW-1185">Reference proteome</keyword>
<feature type="transmembrane region" description="Helical" evidence="1">
    <location>
        <begin position="150"/>
        <end position="173"/>
    </location>
</feature>
<reference evidence="2 3" key="1">
    <citation type="journal article" date="2020" name="G3 (Bethesda)">
        <title>Improved Reference Genome for Cyclotella cryptica CCMP332, a Model for Cell Wall Morphogenesis, Salinity Adaptation, and Lipid Production in Diatoms (Bacillariophyta).</title>
        <authorList>
            <person name="Roberts W.R."/>
            <person name="Downey K.M."/>
            <person name="Ruck E.C."/>
            <person name="Traller J.C."/>
            <person name="Alverson A.J."/>
        </authorList>
    </citation>
    <scope>NUCLEOTIDE SEQUENCE [LARGE SCALE GENOMIC DNA]</scope>
    <source>
        <strain evidence="2 3">CCMP332</strain>
    </source>
</reference>
<comment type="caution">
    <text evidence="2">The sequence shown here is derived from an EMBL/GenBank/DDBJ whole genome shotgun (WGS) entry which is preliminary data.</text>
</comment>
<sequence>MLMGLRLKTGKQMKIKVMKASLLLFSVFSHTTAFSRPRIHHVTTYHGSAKIVTSVPRGGSFNPSNIILKSSLIATIDAFYQTMPLTSAFLTCALKASAGTDFMFMCCHIIIRLLRLVLLADLVAQKTQAAKDRGNDDVVAPFHKKRNLAFFLYGGLYQGMAQEIIFNEFFPFLFGQGSDTFTVASKVVFDSFIVSPLLCLPVAYLVKSLIFQYSLGKQSRFTIRM</sequence>
<evidence type="ECO:0000256" key="1">
    <source>
        <dbReference type="SAM" id="Phobius"/>
    </source>
</evidence>
<evidence type="ECO:0000313" key="3">
    <source>
        <dbReference type="Proteomes" id="UP001516023"/>
    </source>
</evidence>
<dbReference type="Proteomes" id="UP001516023">
    <property type="component" value="Unassembled WGS sequence"/>
</dbReference>
<proteinExistence type="predicted"/>
<keyword evidence="1" id="KW-1133">Transmembrane helix</keyword>
<keyword evidence="1" id="KW-0812">Transmembrane</keyword>